<feature type="domain" description="TonB-dependent receptor plug" evidence="14">
    <location>
        <begin position="114"/>
        <end position="249"/>
    </location>
</feature>
<keyword evidence="3 10" id="KW-1134">Transmembrane beta strand</keyword>
<dbReference type="EMBL" id="MBUA01000001">
    <property type="protein sequence ID" value="MBC6489584.1"/>
    <property type="molecule type" value="Genomic_DNA"/>
</dbReference>
<dbReference type="PANTHER" id="PTHR30069">
    <property type="entry name" value="TONB-DEPENDENT OUTER MEMBRANE RECEPTOR"/>
    <property type="match status" value="1"/>
</dbReference>
<evidence type="ECO:0000256" key="4">
    <source>
        <dbReference type="ARBA" id="ARBA00022692"/>
    </source>
</evidence>
<accession>A0ABR7M410</accession>
<dbReference type="Gene3D" id="2.60.40.1120">
    <property type="entry name" value="Carboxypeptidase-like, regulatory domain"/>
    <property type="match status" value="1"/>
</dbReference>
<evidence type="ECO:0000256" key="5">
    <source>
        <dbReference type="ARBA" id="ARBA00022729"/>
    </source>
</evidence>
<evidence type="ECO:0000256" key="3">
    <source>
        <dbReference type="ARBA" id="ARBA00022452"/>
    </source>
</evidence>
<keyword evidence="9 10" id="KW-0998">Cell outer membrane</keyword>
<reference evidence="15 16" key="1">
    <citation type="submission" date="2016-07" db="EMBL/GenBank/DDBJ databases">
        <title>Genome analysis of Flavihumibacter stibioxidans YS-17.</title>
        <authorList>
            <person name="Shi K."/>
            <person name="Han Y."/>
            <person name="Wang G."/>
        </authorList>
    </citation>
    <scope>NUCLEOTIDE SEQUENCE [LARGE SCALE GENOMIC DNA]</scope>
    <source>
        <strain evidence="15 16">YS-17</strain>
    </source>
</reference>
<keyword evidence="7 11" id="KW-0798">TonB box</keyword>
<feature type="signal peptide" evidence="12">
    <location>
        <begin position="1"/>
        <end position="22"/>
    </location>
</feature>
<dbReference type="SUPFAM" id="SSF56935">
    <property type="entry name" value="Porins"/>
    <property type="match status" value="1"/>
</dbReference>
<dbReference type="InterPro" id="IPR008969">
    <property type="entry name" value="CarboxyPept-like_regulatory"/>
</dbReference>
<dbReference type="Gene3D" id="2.40.170.20">
    <property type="entry name" value="TonB-dependent receptor, beta-barrel domain"/>
    <property type="match status" value="1"/>
</dbReference>
<dbReference type="Proteomes" id="UP000765802">
    <property type="component" value="Unassembled WGS sequence"/>
</dbReference>
<dbReference type="InterPro" id="IPR037066">
    <property type="entry name" value="Plug_dom_sf"/>
</dbReference>
<evidence type="ECO:0000256" key="10">
    <source>
        <dbReference type="PROSITE-ProRule" id="PRU01360"/>
    </source>
</evidence>
<dbReference type="Gene3D" id="2.170.130.10">
    <property type="entry name" value="TonB-dependent receptor, plug domain"/>
    <property type="match status" value="1"/>
</dbReference>
<evidence type="ECO:0000259" key="13">
    <source>
        <dbReference type="Pfam" id="PF00593"/>
    </source>
</evidence>
<evidence type="ECO:0000256" key="9">
    <source>
        <dbReference type="ARBA" id="ARBA00023237"/>
    </source>
</evidence>
<keyword evidence="2 10" id="KW-0813">Transport</keyword>
<evidence type="ECO:0000256" key="2">
    <source>
        <dbReference type="ARBA" id="ARBA00022448"/>
    </source>
</evidence>
<evidence type="ECO:0000256" key="1">
    <source>
        <dbReference type="ARBA" id="ARBA00004571"/>
    </source>
</evidence>
<evidence type="ECO:0000256" key="11">
    <source>
        <dbReference type="RuleBase" id="RU003357"/>
    </source>
</evidence>
<keyword evidence="4 10" id="KW-0812">Transmembrane</keyword>
<comment type="similarity">
    <text evidence="10 11">Belongs to the TonB-dependent receptor family.</text>
</comment>
<name>A0ABR7M410_9BACT</name>
<evidence type="ECO:0000256" key="7">
    <source>
        <dbReference type="ARBA" id="ARBA00023077"/>
    </source>
</evidence>
<evidence type="ECO:0008006" key="17">
    <source>
        <dbReference type="Google" id="ProtNLM"/>
    </source>
</evidence>
<evidence type="ECO:0000256" key="12">
    <source>
        <dbReference type="SAM" id="SignalP"/>
    </source>
</evidence>
<proteinExistence type="inferred from homology"/>
<dbReference type="SUPFAM" id="SSF49464">
    <property type="entry name" value="Carboxypeptidase regulatory domain-like"/>
    <property type="match status" value="1"/>
</dbReference>
<comment type="caution">
    <text evidence="15">The sequence shown here is derived from an EMBL/GenBank/DDBJ whole genome shotgun (WGS) entry which is preliminary data.</text>
</comment>
<sequence>MSKVTKALFALILSCMAVFAWAQQRSITGTVQSSGGPLVGATVNVKGTTRSTSTDENGRFTISAQNGDVLSISYIGYTSMEIRVADGTSFNISLAQEEDAMEEVVVAMDIKRKPRELGYSTQSVKGAEIQQTQRENFVNSLQGRVAGLTINQTSGIAGASSQIVLRGFNSLSLNNQPLFVVDGVIIDNNTIDENSGGGSGIGLASDRPNRNNDYANRISDINPNDIENITVLKGPEATALYGSQASSGAVIITTKKAKTNELAVQYDNSFRMSKVTRLQDTYNEYSNGTNGAPSAILRYFGPKYAEDAPRYDNIGNFFRTGFSQTHNLGADFGYGKSIFRVSGSYFNQNGVVPANDFKRYNLRISNTTKIGKKIELIPSLAYARSENDKVLRSAGGYLLSLYAWPVTNDINRYQDEDGNKLPLLATIAGTGEIDNPFFNVYKNNSRDVTDRLTATMGINYNPFDWLSVSGRFGYDTYKTEGYTRYHPLSYFLSAATRGNQDNFYRRYEGYNHTITATARKKVGDFTLRAMAGTMWQDYQTRMFAVAGSRLVDSIVNGIMYKGGTIITDANYNELIGLPSDSNATNPTTRTRLLQNNFGKYNQQILRQLAYFGEVSVGYKNLAFLNYTHRFETASTLPKKNRNYNYPGVSLSLIMSDIFPVLKQGPVMNYFKLRGSVASTARLNTPYSTQSVFVNNFASGGGYSYGFTNANPDLKPETQSTFEIGSEFKLWNNRITLEGTYYNTLNKGQIVENFRLSYGTGFVLNTQNAASTRNQGIEIMLDANVVKSSKFGWNLMLNFNKMYNKVVKMPAMVKEFYISDTWLYGNARGGLVMNGPTTSITSYGYKRNNAGQILINPLTGLPVNDPTFLVRGDRNPDFTLGINNRFTYGNLELKILFDLKVGGDIFNATKMYLTSIGKSMVTADRYTPRIIEGVLNDGLQDTENPTPNTISVIPAYNDAYYTSTSMPEEAFMEKDVNWLRLRDVTLSYVFPRRIYSKLKSVKTISAFVTGNDLLLFTNYSDGDPSVSGNTAGSRGVGGFGFDYGTLPPPISVNIGFRVGF</sequence>
<evidence type="ECO:0000256" key="6">
    <source>
        <dbReference type="ARBA" id="ARBA00023065"/>
    </source>
</evidence>
<dbReference type="InterPro" id="IPR023997">
    <property type="entry name" value="TonB-dep_OMP_SusC/RagA_CS"/>
</dbReference>
<feature type="chain" id="PRO_5046186609" description="SusC/RagA family TonB-linked outer membrane protein" evidence="12">
    <location>
        <begin position="23"/>
        <end position="1059"/>
    </location>
</feature>
<keyword evidence="8 10" id="KW-0472">Membrane</keyword>
<dbReference type="RefSeq" id="WP_187254943.1">
    <property type="nucleotide sequence ID" value="NZ_JBHULF010000006.1"/>
</dbReference>
<evidence type="ECO:0000256" key="8">
    <source>
        <dbReference type="ARBA" id="ARBA00023136"/>
    </source>
</evidence>
<dbReference type="InterPro" id="IPR000531">
    <property type="entry name" value="Beta-barrel_TonB"/>
</dbReference>
<dbReference type="PROSITE" id="PS52016">
    <property type="entry name" value="TONB_DEPENDENT_REC_3"/>
    <property type="match status" value="1"/>
</dbReference>
<dbReference type="Pfam" id="PF07715">
    <property type="entry name" value="Plug"/>
    <property type="match status" value="1"/>
</dbReference>
<evidence type="ECO:0000313" key="16">
    <source>
        <dbReference type="Proteomes" id="UP000765802"/>
    </source>
</evidence>
<keyword evidence="6" id="KW-0406">Ion transport</keyword>
<dbReference type="NCBIfam" id="TIGR04057">
    <property type="entry name" value="SusC_RagA_signa"/>
    <property type="match status" value="1"/>
</dbReference>
<dbReference type="Pfam" id="PF00593">
    <property type="entry name" value="TonB_dep_Rec_b-barrel"/>
    <property type="match status" value="1"/>
</dbReference>
<gene>
    <name evidence="15" type="ORF">BC349_01280</name>
</gene>
<dbReference type="Pfam" id="PF13715">
    <property type="entry name" value="CarbopepD_reg_2"/>
    <property type="match status" value="1"/>
</dbReference>
<dbReference type="PANTHER" id="PTHR30069:SF53">
    <property type="entry name" value="COLICIN I RECEPTOR-RELATED"/>
    <property type="match status" value="1"/>
</dbReference>
<dbReference type="NCBIfam" id="TIGR04056">
    <property type="entry name" value="OMP_RagA_SusC"/>
    <property type="match status" value="1"/>
</dbReference>
<dbReference type="InterPro" id="IPR039426">
    <property type="entry name" value="TonB-dep_rcpt-like"/>
</dbReference>
<keyword evidence="16" id="KW-1185">Reference proteome</keyword>
<dbReference type="InterPro" id="IPR036942">
    <property type="entry name" value="Beta-barrel_TonB_sf"/>
</dbReference>
<evidence type="ECO:0000259" key="14">
    <source>
        <dbReference type="Pfam" id="PF07715"/>
    </source>
</evidence>
<evidence type="ECO:0000313" key="15">
    <source>
        <dbReference type="EMBL" id="MBC6489584.1"/>
    </source>
</evidence>
<protein>
    <recommendedName>
        <fullName evidence="17">SusC/RagA family TonB-linked outer membrane protein</fullName>
    </recommendedName>
</protein>
<organism evidence="15 16">
    <name type="scientific">Flavihumibacter stibioxidans</name>
    <dbReference type="NCBI Taxonomy" id="1834163"/>
    <lineage>
        <taxon>Bacteria</taxon>
        <taxon>Pseudomonadati</taxon>
        <taxon>Bacteroidota</taxon>
        <taxon>Chitinophagia</taxon>
        <taxon>Chitinophagales</taxon>
        <taxon>Chitinophagaceae</taxon>
        <taxon>Flavihumibacter</taxon>
    </lineage>
</organism>
<comment type="subcellular location">
    <subcellularLocation>
        <location evidence="1 10">Cell outer membrane</location>
        <topology evidence="1 10">Multi-pass membrane protein</topology>
    </subcellularLocation>
</comment>
<keyword evidence="5 12" id="KW-0732">Signal</keyword>
<feature type="domain" description="TonB-dependent receptor-like beta-barrel" evidence="13">
    <location>
        <begin position="432"/>
        <end position="844"/>
    </location>
</feature>
<dbReference type="InterPro" id="IPR012910">
    <property type="entry name" value="Plug_dom"/>
</dbReference>
<dbReference type="InterPro" id="IPR023996">
    <property type="entry name" value="TonB-dep_OMP_SusC/RagA"/>
</dbReference>